<accession>A0ABY5RSI1</accession>
<protein>
    <submittedName>
        <fullName evidence="1">Uncharacterized protein</fullName>
    </submittedName>
</protein>
<proteinExistence type="predicted"/>
<reference evidence="1" key="1">
    <citation type="submission" date="2022-08" db="EMBL/GenBank/DDBJ databases">
        <title>Microvirga terrae sp. nov., isolated from soil.</title>
        <authorList>
            <person name="Kim K.H."/>
            <person name="Seo Y.L."/>
            <person name="Kim J.M."/>
            <person name="Lee J.K."/>
            <person name="Han D.M."/>
            <person name="Jeon C.O."/>
        </authorList>
    </citation>
    <scope>NUCLEOTIDE SEQUENCE</scope>
    <source>
        <strain evidence="1">R24</strain>
    </source>
</reference>
<keyword evidence="2" id="KW-1185">Reference proteome</keyword>
<organism evidence="1 2">
    <name type="scientific">Microvirga terrae</name>
    <dbReference type="NCBI Taxonomy" id="2740529"/>
    <lineage>
        <taxon>Bacteria</taxon>
        <taxon>Pseudomonadati</taxon>
        <taxon>Pseudomonadota</taxon>
        <taxon>Alphaproteobacteria</taxon>
        <taxon>Hyphomicrobiales</taxon>
        <taxon>Methylobacteriaceae</taxon>
        <taxon>Microvirga</taxon>
    </lineage>
</organism>
<gene>
    <name evidence="1" type="ORF">HPT29_002165</name>
</gene>
<dbReference type="Proteomes" id="UP001017257">
    <property type="component" value="Chromosome"/>
</dbReference>
<dbReference type="EMBL" id="CP102845">
    <property type="protein sequence ID" value="UVF19978.1"/>
    <property type="molecule type" value="Genomic_DNA"/>
</dbReference>
<evidence type="ECO:0000313" key="1">
    <source>
        <dbReference type="EMBL" id="UVF19978.1"/>
    </source>
</evidence>
<dbReference type="RefSeq" id="WP_173947454.1">
    <property type="nucleotide sequence ID" value="NZ_CP102845.1"/>
</dbReference>
<name>A0ABY5RSI1_9HYPH</name>
<evidence type="ECO:0000313" key="2">
    <source>
        <dbReference type="Proteomes" id="UP001017257"/>
    </source>
</evidence>
<sequence length="52" mass="5984">MDAFRPSKAAEYRQQAERIRAFAEQVSLLEAKFHLFEAAEQLEELAADEDRG</sequence>